<comment type="caution">
    <text evidence="1">The sequence shown here is derived from an EMBL/GenBank/DDBJ whole genome shotgun (WGS) entry which is preliminary data.</text>
</comment>
<evidence type="ECO:0000313" key="1">
    <source>
        <dbReference type="EMBL" id="CAF1380359.1"/>
    </source>
</evidence>
<reference evidence="1" key="1">
    <citation type="submission" date="2021-02" db="EMBL/GenBank/DDBJ databases">
        <authorList>
            <person name="Nowell W R."/>
        </authorList>
    </citation>
    <scope>NUCLEOTIDE SEQUENCE</scope>
</reference>
<dbReference type="Proteomes" id="UP000663868">
    <property type="component" value="Unassembled WGS sequence"/>
</dbReference>
<proteinExistence type="predicted"/>
<evidence type="ECO:0000313" key="3">
    <source>
        <dbReference type="Proteomes" id="UP000663860"/>
    </source>
</evidence>
<name>A0A815JS23_9BILA</name>
<sequence length="136" mass="15973">MTSQLCLCNDHVQGNIHQSHHQNLCNRNYQQRCDNFNKRRTNYDYHRYQQQQLQQSSQRSMQRNSSDNLNYLNGDPVLNWLADESINAKNSTRHSPTTNLLFDIAGKYATEATIPHNQIDDCVDELNNYAYNYAMN</sequence>
<gene>
    <name evidence="1" type="ORF">IZO911_LOCUS38375</name>
    <name evidence="2" type="ORF">KXQ929_LOCUS35839</name>
</gene>
<accession>A0A815JS23</accession>
<dbReference type="Proteomes" id="UP000663860">
    <property type="component" value="Unassembled WGS sequence"/>
</dbReference>
<evidence type="ECO:0000313" key="2">
    <source>
        <dbReference type="EMBL" id="CAF4124615.1"/>
    </source>
</evidence>
<protein>
    <submittedName>
        <fullName evidence="1">Uncharacterized protein</fullName>
    </submittedName>
</protein>
<dbReference type="AlphaFoldDB" id="A0A815JS23"/>
<dbReference type="EMBL" id="CAJOBB010005328">
    <property type="protein sequence ID" value="CAF4124615.1"/>
    <property type="molecule type" value="Genomic_DNA"/>
</dbReference>
<organism evidence="1 3">
    <name type="scientific">Adineta steineri</name>
    <dbReference type="NCBI Taxonomy" id="433720"/>
    <lineage>
        <taxon>Eukaryota</taxon>
        <taxon>Metazoa</taxon>
        <taxon>Spiralia</taxon>
        <taxon>Gnathifera</taxon>
        <taxon>Rotifera</taxon>
        <taxon>Eurotatoria</taxon>
        <taxon>Bdelloidea</taxon>
        <taxon>Adinetida</taxon>
        <taxon>Adinetidae</taxon>
        <taxon>Adineta</taxon>
    </lineage>
</organism>
<dbReference type="EMBL" id="CAJNOE010001053">
    <property type="protein sequence ID" value="CAF1380359.1"/>
    <property type="molecule type" value="Genomic_DNA"/>
</dbReference>